<dbReference type="PRINTS" id="PR00696">
    <property type="entry name" value="RSOLVASERUVC"/>
</dbReference>
<feature type="active site" evidence="13">
    <location>
        <position position="145"/>
    </location>
</feature>
<dbReference type="Pfam" id="PF02075">
    <property type="entry name" value="RuvC"/>
    <property type="match status" value="1"/>
</dbReference>
<evidence type="ECO:0000256" key="6">
    <source>
        <dbReference type="ARBA" id="ARBA00022763"/>
    </source>
</evidence>
<evidence type="ECO:0000256" key="5">
    <source>
        <dbReference type="ARBA" id="ARBA00022759"/>
    </source>
</evidence>
<dbReference type="Gene3D" id="3.30.420.10">
    <property type="entry name" value="Ribonuclease H-like superfamily/Ribonuclease H"/>
    <property type="match status" value="1"/>
</dbReference>
<protein>
    <recommendedName>
        <fullName evidence="13 14">Crossover junction endodeoxyribonuclease RuvC</fullName>
        <ecNumber evidence="13 14">3.1.21.10</ecNumber>
    </recommendedName>
    <alternativeName>
        <fullName evidence="13">Holliday junction nuclease RuvC</fullName>
    </alternativeName>
    <alternativeName>
        <fullName evidence="13">Holliday junction resolvase RuvC</fullName>
    </alternativeName>
</protein>
<dbReference type="FunFam" id="3.30.420.10:FF:000002">
    <property type="entry name" value="Crossover junction endodeoxyribonuclease RuvC"/>
    <property type="match status" value="1"/>
</dbReference>
<accession>A0A369A721</accession>
<evidence type="ECO:0000256" key="7">
    <source>
        <dbReference type="ARBA" id="ARBA00022801"/>
    </source>
</evidence>
<comment type="function">
    <text evidence="13">The RuvA-RuvB-RuvC complex processes Holliday junction (HJ) DNA during genetic recombination and DNA repair. Endonuclease that resolves HJ intermediates. Cleaves cruciform DNA by making single-stranded nicks across the HJ at symmetrical positions within the homologous arms, yielding a 5'-phosphate and a 3'-hydroxyl group; requires a central core of homology in the junction. The consensus cleavage sequence is 5'-(A/T)TT(C/G)-3'. Cleavage occurs on the 3'-side of the TT dinucleotide at the point of strand exchange. HJ branch migration catalyzed by RuvA-RuvB allows RuvC to scan DNA until it finds its consensus sequence, where it cleaves and resolves the cruciform DNA.</text>
</comment>
<evidence type="ECO:0000256" key="1">
    <source>
        <dbReference type="ARBA" id="ARBA00009518"/>
    </source>
</evidence>
<dbReference type="GO" id="GO:0006281">
    <property type="term" value="P:DNA repair"/>
    <property type="evidence" value="ECO:0007669"/>
    <property type="project" value="UniProtKB-UniRule"/>
</dbReference>
<gene>
    <name evidence="13" type="primary">ruvC</name>
    <name evidence="15" type="ORF">DES35_101232</name>
</gene>
<dbReference type="InterPro" id="IPR036397">
    <property type="entry name" value="RNaseH_sf"/>
</dbReference>
<keyword evidence="4 13" id="KW-0479">Metal-binding</keyword>
<keyword evidence="6 13" id="KW-0227">DNA damage</keyword>
<evidence type="ECO:0000313" key="16">
    <source>
        <dbReference type="Proteomes" id="UP000253517"/>
    </source>
</evidence>
<dbReference type="NCBIfam" id="TIGR00228">
    <property type="entry name" value="ruvC"/>
    <property type="match status" value="1"/>
</dbReference>
<proteinExistence type="inferred from homology"/>
<evidence type="ECO:0000256" key="9">
    <source>
        <dbReference type="ARBA" id="ARBA00023125"/>
    </source>
</evidence>
<dbReference type="PROSITE" id="PS01321">
    <property type="entry name" value="RUVC"/>
    <property type="match status" value="1"/>
</dbReference>
<dbReference type="PANTHER" id="PTHR30194">
    <property type="entry name" value="CROSSOVER JUNCTION ENDODEOXYRIBONUCLEASE RUVC"/>
    <property type="match status" value="1"/>
</dbReference>
<comment type="caution">
    <text evidence="15">The sequence shown here is derived from an EMBL/GenBank/DDBJ whole genome shotgun (WGS) entry which is preliminary data.</text>
</comment>
<feature type="active site" evidence="13">
    <location>
        <position position="12"/>
    </location>
</feature>
<evidence type="ECO:0000256" key="10">
    <source>
        <dbReference type="ARBA" id="ARBA00023172"/>
    </source>
</evidence>
<evidence type="ECO:0000256" key="14">
    <source>
        <dbReference type="NCBIfam" id="TIGR00228"/>
    </source>
</evidence>
<dbReference type="RefSeq" id="WP_037357808.1">
    <property type="nucleotide sequence ID" value="NZ_BHZF01000001.1"/>
</dbReference>
<dbReference type="GO" id="GO:0005737">
    <property type="term" value="C:cytoplasm"/>
    <property type="evidence" value="ECO:0007669"/>
    <property type="project" value="UniProtKB-SubCell"/>
</dbReference>
<dbReference type="PANTHER" id="PTHR30194:SF3">
    <property type="entry name" value="CROSSOVER JUNCTION ENDODEOXYRIBONUCLEASE RUVC"/>
    <property type="match status" value="1"/>
</dbReference>
<keyword evidence="11 13" id="KW-0234">DNA repair</keyword>
<dbReference type="EMBL" id="QPJS01000001">
    <property type="protein sequence ID" value="RCX04953.1"/>
    <property type="molecule type" value="Genomic_DNA"/>
</dbReference>
<reference evidence="15 16" key="1">
    <citation type="submission" date="2018-07" db="EMBL/GenBank/DDBJ databases">
        <title>Genomic Encyclopedia of Type Strains, Phase IV (KMG-IV): sequencing the most valuable type-strain genomes for metagenomic binning, comparative biology and taxonomic classification.</title>
        <authorList>
            <person name="Goeker M."/>
        </authorList>
    </citation>
    <scope>NUCLEOTIDE SEQUENCE [LARGE SCALE GENOMIC DNA]</scope>
    <source>
        <strain evidence="15 16">DSM 21410</strain>
    </source>
</reference>
<keyword evidence="9 13" id="KW-0238">DNA-binding</keyword>
<name>A0A369A721_9FLAO</name>
<dbReference type="Proteomes" id="UP000253517">
    <property type="component" value="Unassembled WGS sequence"/>
</dbReference>
<dbReference type="GO" id="GO:0000287">
    <property type="term" value="F:magnesium ion binding"/>
    <property type="evidence" value="ECO:0007669"/>
    <property type="project" value="UniProtKB-UniRule"/>
</dbReference>
<feature type="active site" evidence="13">
    <location>
        <position position="72"/>
    </location>
</feature>
<sequence length="186" mass="20155">MTIKKKIILGIDPGTQVMGFAVVLAQGHSITVLECSALKIKDKKDPLNKLKTIFDETLKIIDAFKTDELAIEAPFYGENVQSMHKLGRAQGVVIAAALYRDMTVAEYSPRKIKQSITGRGSATKQQVAALLNAQYALPPKAAGLDATDALAVAITHLQQQSGKVVGSGISSSWEKFIRLHPEKIKK</sequence>
<comment type="cofactor">
    <cofactor evidence="13">
        <name>Mg(2+)</name>
        <dbReference type="ChEBI" id="CHEBI:18420"/>
    </cofactor>
    <text evidence="13">Binds 2 Mg(2+) ion per subunit.</text>
</comment>
<evidence type="ECO:0000256" key="11">
    <source>
        <dbReference type="ARBA" id="ARBA00023204"/>
    </source>
</evidence>
<keyword evidence="10 13" id="KW-0233">DNA recombination</keyword>
<feature type="binding site" evidence="13">
    <location>
        <position position="12"/>
    </location>
    <ligand>
        <name>Mg(2+)</name>
        <dbReference type="ChEBI" id="CHEBI:18420"/>
        <label>1</label>
    </ligand>
</feature>
<comment type="similarity">
    <text evidence="1 13">Belongs to the RuvC family.</text>
</comment>
<dbReference type="AlphaFoldDB" id="A0A369A721"/>
<keyword evidence="2 13" id="KW-0963">Cytoplasm</keyword>
<comment type="subunit">
    <text evidence="13">Homodimer which binds Holliday junction (HJ) DNA. The HJ becomes 2-fold symmetrical on binding to RuvC with unstacked arms; it has a different conformation from HJ DNA in complex with RuvA. In the full resolvosome a probable DNA-RuvA(4)-RuvB(12)-RuvC(2) complex forms which resolves the HJ.</text>
</comment>
<dbReference type="GO" id="GO:0006310">
    <property type="term" value="P:DNA recombination"/>
    <property type="evidence" value="ECO:0007669"/>
    <property type="project" value="UniProtKB-UniRule"/>
</dbReference>
<comment type="catalytic activity">
    <reaction evidence="12 13">
        <text>Endonucleolytic cleavage at a junction such as a reciprocal single-stranded crossover between two homologous DNA duplexes (Holliday junction).</text>
        <dbReference type="EC" id="3.1.21.10"/>
    </reaction>
</comment>
<evidence type="ECO:0000256" key="13">
    <source>
        <dbReference type="HAMAP-Rule" id="MF_00034"/>
    </source>
</evidence>
<evidence type="ECO:0000256" key="3">
    <source>
        <dbReference type="ARBA" id="ARBA00022722"/>
    </source>
</evidence>
<dbReference type="InterPro" id="IPR012337">
    <property type="entry name" value="RNaseH-like_sf"/>
</dbReference>
<keyword evidence="3 13" id="KW-0540">Nuclease</keyword>
<dbReference type="GO" id="GO:0048476">
    <property type="term" value="C:Holliday junction resolvase complex"/>
    <property type="evidence" value="ECO:0007669"/>
    <property type="project" value="UniProtKB-UniRule"/>
</dbReference>
<evidence type="ECO:0000256" key="12">
    <source>
        <dbReference type="ARBA" id="ARBA00029354"/>
    </source>
</evidence>
<comment type="subcellular location">
    <subcellularLocation>
        <location evidence="13">Cytoplasm</location>
    </subcellularLocation>
</comment>
<dbReference type="InterPro" id="IPR020563">
    <property type="entry name" value="X-over_junc_endoDNase_Mg_BS"/>
</dbReference>
<dbReference type="CDD" id="cd16962">
    <property type="entry name" value="RuvC"/>
    <property type="match status" value="1"/>
</dbReference>
<dbReference type="GO" id="GO:0008821">
    <property type="term" value="F:crossover junction DNA endonuclease activity"/>
    <property type="evidence" value="ECO:0007669"/>
    <property type="project" value="UniProtKB-UniRule"/>
</dbReference>
<keyword evidence="5 13" id="KW-0255">Endonuclease</keyword>
<evidence type="ECO:0000256" key="4">
    <source>
        <dbReference type="ARBA" id="ARBA00022723"/>
    </source>
</evidence>
<keyword evidence="8 13" id="KW-0460">Magnesium</keyword>
<evidence type="ECO:0000313" key="15">
    <source>
        <dbReference type="EMBL" id="RCX04953.1"/>
    </source>
</evidence>
<dbReference type="SUPFAM" id="SSF53098">
    <property type="entry name" value="Ribonuclease H-like"/>
    <property type="match status" value="1"/>
</dbReference>
<evidence type="ECO:0000256" key="2">
    <source>
        <dbReference type="ARBA" id="ARBA00022490"/>
    </source>
</evidence>
<dbReference type="GO" id="GO:0003677">
    <property type="term" value="F:DNA binding"/>
    <property type="evidence" value="ECO:0007669"/>
    <property type="project" value="UniProtKB-KW"/>
</dbReference>
<feature type="binding site" evidence="13">
    <location>
        <position position="72"/>
    </location>
    <ligand>
        <name>Mg(2+)</name>
        <dbReference type="ChEBI" id="CHEBI:18420"/>
        <label>2</label>
    </ligand>
</feature>
<dbReference type="InterPro" id="IPR002176">
    <property type="entry name" value="X-over_junc_endoDNase_RuvC"/>
</dbReference>
<keyword evidence="7 13" id="KW-0378">Hydrolase</keyword>
<organism evidence="15 16">
    <name type="scientific">Schleiferia thermophila</name>
    <dbReference type="NCBI Taxonomy" id="884107"/>
    <lineage>
        <taxon>Bacteria</taxon>
        <taxon>Pseudomonadati</taxon>
        <taxon>Bacteroidota</taxon>
        <taxon>Flavobacteriia</taxon>
        <taxon>Flavobacteriales</taxon>
        <taxon>Schleiferiaceae</taxon>
        <taxon>Schleiferia</taxon>
    </lineage>
</organism>
<evidence type="ECO:0000256" key="8">
    <source>
        <dbReference type="ARBA" id="ARBA00022842"/>
    </source>
</evidence>
<dbReference type="EC" id="3.1.21.10" evidence="13 14"/>
<feature type="binding site" evidence="13">
    <location>
        <position position="145"/>
    </location>
    <ligand>
        <name>Mg(2+)</name>
        <dbReference type="ChEBI" id="CHEBI:18420"/>
        <label>1</label>
    </ligand>
</feature>
<dbReference type="HAMAP" id="MF_00034">
    <property type="entry name" value="RuvC"/>
    <property type="match status" value="1"/>
</dbReference>
<keyword evidence="16" id="KW-1185">Reference proteome</keyword>